<dbReference type="InterPro" id="IPR006311">
    <property type="entry name" value="TAT_signal"/>
</dbReference>
<dbReference type="InterPro" id="IPR024651">
    <property type="entry name" value="FAD-SLDH_ssu"/>
</dbReference>
<dbReference type="RefSeq" id="WP_251593818.1">
    <property type="nucleotide sequence ID" value="NZ_JAMLJI010000003.1"/>
</dbReference>
<protein>
    <submittedName>
        <fullName evidence="2">Sorbitol dehydrogenase family protein</fullName>
    </submittedName>
</protein>
<keyword evidence="1" id="KW-0732">Signal</keyword>
<dbReference type="PROSITE" id="PS51318">
    <property type="entry name" value="TAT"/>
    <property type="match status" value="1"/>
</dbReference>
<evidence type="ECO:0000313" key="2">
    <source>
        <dbReference type="EMBL" id="MDR5896968.1"/>
    </source>
</evidence>
<feature type="chain" id="PRO_5046392263" evidence="1">
    <location>
        <begin position="41"/>
        <end position="172"/>
    </location>
</feature>
<gene>
    <name evidence="2" type="ORF">QC825_12900</name>
</gene>
<proteinExistence type="predicted"/>
<evidence type="ECO:0000313" key="3">
    <source>
        <dbReference type="Proteomes" id="UP001269375"/>
    </source>
</evidence>
<dbReference type="Proteomes" id="UP001269375">
    <property type="component" value="Unassembled WGS sequence"/>
</dbReference>
<feature type="signal peptide" evidence="1">
    <location>
        <begin position="1"/>
        <end position="40"/>
    </location>
</feature>
<comment type="caution">
    <text evidence="2">The sequence shown here is derived from an EMBL/GenBank/DDBJ whole genome shotgun (WGS) entry which is preliminary data.</text>
</comment>
<dbReference type="EMBL" id="JARWAO010000007">
    <property type="protein sequence ID" value="MDR5896968.1"/>
    <property type="molecule type" value="Genomic_DNA"/>
</dbReference>
<accession>A0ABU1H0B2</accession>
<name>A0ABU1H0B2_9GAMM</name>
<organism evidence="2 3">
    <name type="scientific">Larsenimonas suaedae</name>
    <dbReference type="NCBI Taxonomy" id="1851019"/>
    <lineage>
        <taxon>Bacteria</taxon>
        <taxon>Pseudomonadati</taxon>
        <taxon>Pseudomonadota</taxon>
        <taxon>Gammaproteobacteria</taxon>
        <taxon>Oceanospirillales</taxon>
        <taxon>Halomonadaceae</taxon>
        <taxon>Larsenimonas</taxon>
    </lineage>
</organism>
<sequence length="172" mass="17995">MTSKHAGTSSGQMTRRQLLGYSLAGAAGAAALVSPLGALAAPNTPAQLGTFMTVSQAVCEKSALNPAVGRALMTALSRTDDGFAEHLNALSKALEQNGLNALAGNADSPVAQTAKRILSAWYTGIVGEGEHARVVTYRHALQFQAVDDVLVIRTYCPNEPGFWAEQPDTENV</sequence>
<dbReference type="Pfam" id="PF12318">
    <property type="entry name" value="FAD-SLDH"/>
    <property type="match status" value="1"/>
</dbReference>
<evidence type="ECO:0000256" key="1">
    <source>
        <dbReference type="SAM" id="SignalP"/>
    </source>
</evidence>
<reference evidence="2 3" key="1">
    <citation type="submission" date="2023-04" db="EMBL/GenBank/DDBJ databases">
        <title>A long-awaited taxogenomic arrangement of the family Halomonadaceae.</title>
        <authorList>
            <person name="De La Haba R."/>
            <person name="Chuvochina M."/>
            <person name="Wittouck S."/>
            <person name="Arahal D.R."/>
            <person name="Sanchez-Porro C."/>
            <person name="Hugenholtz P."/>
            <person name="Ventosa A."/>
        </authorList>
    </citation>
    <scope>NUCLEOTIDE SEQUENCE [LARGE SCALE GENOMIC DNA]</scope>
    <source>
        <strain evidence="2 3">DSM 22428</strain>
    </source>
</reference>
<keyword evidence="3" id="KW-1185">Reference proteome</keyword>